<dbReference type="STRING" id="1848903.CCAND38_440011"/>
<evidence type="ECO:0000313" key="2">
    <source>
        <dbReference type="EMBL" id="CEN54272.1"/>
    </source>
</evidence>
<name>A0A0B7IW27_9FLAO</name>
<evidence type="ECO:0000259" key="1">
    <source>
        <dbReference type="Pfam" id="PF25967"/>
    </source>
</evidence>
<dbReference type="Pfam" id="PF25967">
    <property type="entry name" value="RND-MFP_C"/>
    <property type="match status" value="1"/>
</dbReference>
<sequence>MTATVDIITMKKKDVVAVPISAIVIKKMSEIDPETPEEDADKRQEAVFVMKDGKAELRAVQTGIQDNTNIEIISGVEKEDEIITGPYTLVSKNLKKGDKVVVKPK</sequence>
<dbReference type="Proteomes" id="UP000038200">
    <property type="component" value="Unassembled WGS sequence"/>
</dbReference>
<dbReference type="Gene3D" id="2.40.420.20">
    <property type="match status" value="1"/>
</dbReference>
<gene>
    <name evidence="2" type="ORF">CCAND93_800001</name>
</gene>
<dbReference type="InterPro" id="IPR058627">
    <property type="entry name" value="MdtA-like_C"/>
</dbReference>
<dbReference type="EMBL" id="CDOL01000273">
    <property type="protein sequence ID" value="CEN54272.1"/>
    <property type="molecule type" value="Genomic_DNA"/>
</dbReference>
<dbReference type="AlphaFoldDB" id="A0A0B7IW27"/>
<accession>A0A0B7IW27</accession>
<organism evidence="2 3">
    <name type="scientific">Capnocytophaga canis</name>
    <dbReference type="NCBI Taxonomy" id="1848903"/>
    <lineage>
        <taxon>Bacteria</taxon>
        <taxon>Pseudomonadati</taxon>
        <taxon>Bacteroidota</taxon>
        <taxon>Flavobacteriia</taxon>
        <taxon>Flavobacteriales</taxon>
        <taxon>Flavobacteriaceae</taxon>
        <taxon>Capnocytophaga</taxon>
    </lineage>
</organism>
<evidence type="ECO:0000313" key="3">
    <source>
        <dbReference type="Proteomes" id="UP000038200"/>
    </source>
</evidence>
<proteinExistence type="predicted"/>
<protein>
    <submittedName>
        <fullName evidence="2">Efflux transporter, RND family, MFP subunit</fullName>
    </submittedName>
</protein>
<reference evidence="2 3" key="1">
    <citation type="submission" date="2015-01" db="EMBL/GenBank/DDBJ databases">
        <authorList>
            <person name="Xiang T."/>
            <person name="Song Y."/>
            <person name="Huang L."/>
            <person name="Wang B."/>
            <person name="Wu P."/>
        </authorList>
    </citation>
    <scope>NUCLEOTIDE SEQUENCE [LARGE SCALE GENOMIC DNA]</scope>
    <source>
        <strain evidence="2 3">CcD93</strain>
    </source>
</reference>
<feature type="domain" description="Multidrug resistance protein MdtA-like C-terminal permuted SH3" evidence="1">
    <location>
        <begin position="46"/>
        <end position="85"/>
    </location>
</feature>